<dbReference type="Proteomes" id="UP000823598">
    <property type="component" value="Unassembled WGS sequence"/>
</dbReference>
<organism evidence="2 3">
    <name type="scientific">Candidatus Limisoma faecipullorum</name>
    <dbReference type="NCBI Taxonomy" id="2840854"/>
    <lineage>
        <taxon>Bacteria</taxon>
        <taxon>Pseudomonadati</taxon>
        <taxon>Bacteroidota</taxon>
        <taxon>Bacteroidia</taxon>
        <taxon>Bacteroidales</taxon>
        <taxon>Candidatus Limisoma</taxon>
    </lineage>
</organism>
<feature type="signal peptide" evidence="1">
    <location>
        <begin position="1"/>
        <end position="29"/>
    </location>
</feature>
<dbReference type="Gene3D" id="3.30.1330.60">
    <property type="entry name" value="OmpA-like domain"/>
    <property type="match status" value="1"/>
</dbReference>
<dbReference type="InterPro" id="IPR021958">
    <property type="entry name" value="DUF3575"/>
</dbReference>
<keyword evidence="1" id="KW-0732">Signal</keyword>
<evidence type="ECO:0000256" key="1">
    <source>
        <dbReference type="SAM" id="SignalP"/>
    </source>
</evidence>
<gene>
    <name evidence="2" type="ORF">IAB88_02220</name>
</gene>
<accession>A0A9D9IPE9</accession>
<evidence type="ECO:0000313" key="3">
    <source>
        <dbReference type="Proteomes" id="UP000823598"/>
    </source>
</evidence>
<protein>
    <submittedName>
        <fullName evidence="2">DUF3575 domain-containing protein</fullName>
    </submittedName>
</protein>
<comment type="caution">
    <text evidence="2">The sequence shown here is derived from an EMBL/GenBank/DDBJ whole genome shotgun (WGS) entry which is preliminary data.</text>
</comment>
<feature type="chain" id="PRO_5039594506" evidence="1">
    <location>
        <begin position="30"/>
        <end position="432"/>
    </location>
</feature>
<reference evidence="2" key="2">
    <citation type="journal article" date="2021" name="PeerJ">
        <title>Extensive microbial diversity within the chicken gut microbiome revealed by metagenomics and culture.</title>
        <authorList>
            <person name="Gilroy R."/>
            <person name="Ravi A."/>
            <person name="Getino M."/>
            <person name="Pursley I."/>
            <person name="Horton D.L."/>
            <person name="Alikhan N.F."/>
            <person name="Baker D."/>
            <person name="Gharbi K."/>
            <person name="Hall N."/>
            <person name="Watson M."/>
            <person name="Adriaenssens E.M."/>
            <person name="Foster-Nyarko E."/>
            <person name="Jarju S."/>
            <person name="Secka A."/>
            <person name="Antonio M."/>
            <person name="Oren A."/>
            <person name="Chaudhuri R.R."/>
            <person name="La Ragione R."/>
            <person name="Hildebrand F."/>
            <person name="Pallen M.J."/>
        </authorList>
    </citation>
    <scope>NUCLEOTIDE SEQUENCE</scope>
    <source>
        <strain evidence="2">6919</strain>
    </source>
</reference>
<dbReference type="AlphaFoldDB" id="A0A9D9IPE9"/>
<reference evidence="2" key="1">
    <citation type="submission" date="2020-10" db="EMBL/GenBank/DDBJ databases">
        <authorList>
            <person name="Gilroy R."/>
        </authorList>
    </citation>
    <scope>NUCLEOTIDE SEQUENCE</scope>
    <source>
        <strain evidence="2">6919</strain>
    </source>
</reference>
<name>A0A9D9IPE9_9BACT</name>
<proteinExistence type="predicted"/>
<dbReference type="Pfam" id="PF12099">
    <property type="entry name" value="DUF3575"/>
    <property type="match status" value="1"/>
</dbReference>
<dbReference type="SUPFAM" id="SSF103088">
    <property type="entry name" value="OmpA-like"/>
    <property type="match status" value="1"/>
</dbReference>
<dbReference type="InterPro" id="IPR036737">
    <property type="entry name" value="OmpA-like_sf"/>
</dbReference>
<sequence length="432" mass="49651">MGIRVIRANIGCIALACLLSLFVSEAVQAQTIRKDSVKIYFRQGYSVLDKSIRDNDAALDRIADSLRYSNTDSVYRLEKVLVVGGASPEGTIKLNHRLSRKRADVLFDYLSRYGTLPDSLTTFNFLGRDWYGLVDLVEADDNVPYKEETLDFLGDITSRLEGGEKLSDNNVGRLSRFKGGAPYRYMYHNLFPELRASRVYLWYRREWNPISVPSGIFVSDMDFAKPPQLVFEPLHFEPKPAAPKPFYMAVKTNMLYDALLVPNIGVEFYLGKNWSIAGDWMYAWWKKDRIQWYWRTYGGGLTVRKWFGKKADEKPLTGHHLGIYGQALTYDIEMGNRGYIGGVPGGDLFDKANFTAGVEYGYSLPIRSRLNIDFTLGIGYFGGKYYKYIPIDNCYVWQETRMRNYFGPTRLEVSLVWLIGRGNYNKDKKGRR</sequence>
<dbReference type="EMBL" id="JADIMC010000029">
    <property type="protein sequence ID" value="MBO8475791.1"/>
    <property type="molecule type" value="Genomic_DNA"/>
</dbReference>
<evidence type="ECO:0000313" key="2">
    <source>
        <dbReference type="EMBL" id="MBO8475791.1"/>
    </source>
</evidence>